<dbReference type="GO" id="GO:0008270">
    <property type="term" value="F:zinc ion binding"/>
    <property type="evidence" value="ECO:0007669"/>
    <property type="project" value="UniProtKB-KW"/>
</dbReference>
<dbReference type="Pfam" id="PF13976">
    <property type="entry name" value="gag_pre-integrs"/>
    <property type="match status" value="1"/>
</dbReference>
<evidence type="ECO:0000256" key="2">
    <source>
        <dbReference type="SAM" id="Coils"/>
    </source>
</evidence>
<dbReference type="SUPFAM" id="SSF57756">
    <property type="entry name" value="Retrovirus zinc finger-like domains"/>
    <property type="match status" value="1"/>
</dbReference>
<feature type="domain" description="CCHC-type" evidence="4">
    <location>
        <begin position="257"/>
        <end position="270"/>
    </location>
</feature>
<feature type="region of interest" description="Disordered" evidence="3">
    <location>
        <begin position="405"/>
        <end position="428"/>
    </location>
</feature>
<keyword evidence="1" id="KW-0479">Metal-binding</keyword>
<keyword evidence="1" id="KW-0863">Zinc-finger</keyword>
<dbReference type="InterPro" id="IPR036875">
    <property type="entry name" value="Znf_CCHC_sf"/>
</dbReference>
<gene>
    <name evidence="5" type="ORF">Tci_043693</name>
</gene>
<dbReference type="CDD" id="cd09272">
    <property type="entry name" value="RNase_HI_RT_Ty1"/>
    <property type="match status" value="1"/>
</dbReference>
<organism evidence="5">
    <name type="scientific">Tanacetum cinerariifolium</name>
    <name type="common">Dalmatian daisy</name>
    <name type="synonym">Chrysanthemum cinerariifolium</name>
    <dbReference type="NCBI Taxonomy" id="118510"/>
    <lineage>
        <taxon>Eukaryota</taxon>
        <taxon>Viridiplantae</taxon>
        <taxon>Streptophyta</taxon>
        <taxon>Embryophyta</taxon>
        <taxon>Tracheophyta</taxon>
        <taxon>Spermatophyta</taxon>
        <taxon>Magnoliopsida</taxon>
        <taxon>eudicotyledons</taxon>
        <taxon>Gunneridae</taxon>
        <taxon>Pentapetalae</taxon>
        <taxon>asterids</taxon>
        <taxon>campanulids</taxon>
        <taxon>Asterales</taxon>
        <taxon>Asteraceae</taxon>
        <taxon>Asteroideae</taxon>
        <taxon>Anthemideae</taxon>
        <taxon>Anthemidinae</taxon>
        <taxon>Tanacetum</taxon>
    </lineage>
</organism>
<comment type="caution">
    <text evidence="5">The sequence shown here is derived from an EMBL/GenBank/DDBJ whole genome shotgun (WGS) entry which is preliminary data.</text>
</comment>
<dbReference type="AlphaFoldDB" id="A0A6L2MHM4"/>
<name>A0A6L2MHM4_TANCI</name>
<dbReference type="InterPro" id="IPR025724">
    <property type="entry name" value="GAG-pre-integrase_dom"/>
</dbReference>
<dbReference type="EMBL" id="BKCJ010006357">
    <property type="protein sequence ID" value="GEU71715.1"/>
    <property type="molecule type" value="Genomic_DNA"/>
</dbReference>
<dbReference type="InterPro" id="IPR001878">
    <property type="entry name" value="Znf_CCHC"/>
</dbReference>
<reference evidence="5" key="1">
    <citation type="journal article" date="2019" name="Sci. Rep.">
        <title>Draft genome of Tanacetum cinerariifolium, the natural source of mosquito coil.</title>
        <authorList>
            <person name="Yamashiro T."/>
            <person name="Shiraishi A."/>
            <person name="Satake H."/>
            <person name="Nakayama K."/>
        </authorList>
    </citation>
    <scope>NUCLEOTIDE SEQUENCE</scope>
</reference>
<proteinExistence type="predicted"/>
<sequence length="1119" mass="126007">MMMCLNKSTVPSANNTVLFSLNCSNLSLKSSLNKFKEVTENFWSFIFRPQDDRLAKKNELKARGTFLMALPDKHQLKFNIHKDAKTLMEAIEKRFGGNKETKKRTHTLIWRNKTDLEEQSLDDLFNSLKIYEAEVKSSSSARTSTQNIAFVSSTNTDSTNEPVSAAVSAKIHVSALPNVDTLSNAIIYSFFASQSSSPQLDNDDLKQIDANDLEEIDLKWKMAMLTVRARRFLQRTGRNLGENGPTSMGFDMSKVECYNCYRKGHFTRECSYDWSFQTEEEPTNYALMAFTSSSSSDNELRDNALVVLRQNLKKAEQEKDDLKLKLEKFQTSSKNLSELLASQTNDKTGIFMPPKPDLVFHNAPNDVETVHTAFNVELSPTKPDNDLSYTHRPSAPIIEDWVSDSEDESETKIPQNTAIPKPTSKGNNKNRKACFVCKSLDHLIKDCDYHEKKMAQTPPRNHALRGHHQQYARMPLPNPQRHVVPTAVVTKSKLVPITDVRPVSSVVPKPTLTKPRQVKTIVTKPNSPPRRHINRSPSPKASTFPPKVTDVKGNPPHALKNKGVINSGCSRHMTGNMSYLTGKLDFDDVYFVKELKFNLFSVSQMCDKKNNVLFTDTKCLVLSPEFKLPDENQVLLRVPRENNMYNVNLKNIVPSGYLTCLFTKATLDESNLWHRRLSHINFKTMNKLVKGYLVKRLPIKVFENDHTCFACKKGKQHRASCSGPTWLFDIDTLIKTMNYQPVTAGNQSNPSACVQEQLDAEKSREEIVQKYVLFPVWKPQSEVYVSPSSCAQSKKHDDKTKREVKGQSIVKSFIGYRNLSAEFEDFFNNSINEDNCDATLVPDVGQLSTNNTNTFSADGPSNAAVKLEEITYSDDEDGVGAEADFNNLETSIIVYGKSASTPIDTEKPLLKDPDGEDVDVHTYRSMIGSLMYLTSSRPDIMFSVCACACFQVTPKDSHLHVVKRIFRYLKGKPHLGLWYLKDSPFNLVAYSDSDYAGASLDRKSTTRGCQFLGCRLISWQCKKKIVVVTSSTKAEYVAATSCCAQVLWIQNQLLDYSPDQTISGKDSSNSLMADNLQKNCMVFNSPCCSNEELASPKANGFCKDKANPFKVDSLLKTIW</sequence>
<keyword evidence="2" id="KW-0175">Coiled coil</keyword>
<evidence type="ECO:0000313" key="5">
    <source>
        <dbReference type="EMBL" id="GEU71715.1"/>
    </source>
</evidence>
<evidence type="ECO:0000259" key="4">
    <source>
        <dbReference type="PROSITE" id="PS50158"/>
    </source>
</evidence>
<protein>
    <submittedName>
        <fullName evidence="5">Uncharacterized mitochondrial protein AtMg00810-like</fullName>
    </submittedName>
</protein>
<feature type="coiled-coil region" evidence="2">
    <location>
        <begin position="298"/>
        <end position="332"/>
    </location>
</feature>
<dbReference type="PROSITE" id="PS50158">
    <property type="entry name" value="ZF_CCHC"/>
    <property type="match status" value="1"/>
</dbReference>
<dbReference type="PANTHER" id="PTHR11439">
    <property type="entry name" value="GAG-POL-RELATED RETROTRANSPOSON"/>
    <property type="match status" value="1"/>
</dbReference>
<evidence type="ECO:0000256" key="3">
    <source>
        <dbReference type="SAM" id="MobiDB-lite"/>
    </source>
</evidence>
<dbReference type="SMART" id="SM00343">
    <property type="entry name" value="ZnF_C2HC"/>
    <property type="match status" value="2"/>
</dbReference>
<accession>A0A6L2MHM4</accession>
<keyword evidence="1" id="KW-0862">Zinc</keyword>
<dbReference type="PANTHER" id="PTHR11439:SF495">
    <property type="entry name" value="REVERSE TRANSCRIPTASE, RNA-DEPENDENT DNA POLYMERASE-RELATED"/>
    <property type="match status" value="1"/>
</dbReference>
<evidence type="ECO:0000256" key="1">
    <source>
        <dbReference type="PROSITE-ProRule" id="PRU00047"/>
    </source>
</evidence>
<dbReference type="GO" id="GO:0003676">
    <property type="term" value="F:nucleic acid binding"/>
    <property type="evidence" value="ECO:0007669"/>
    <property type="project" value="InterPro"/>
</dbReference>
<feature type="region of interest" description="Disordered" evidence="3">
    <location>
        <begin position="522"/>
        <end position="560"/>
    </location>
</feature>